<name>A0A0X3PXH9_SCHSO</name>
<dbReference type="InterPro" id="IPR003675">
    <property type="entry name" value="Rce1/LyrA-like_dom"/>
</dbReference>
<feature type="transmembrane region" description="Helical" evidence="13">
    <location>
        <begin position="13"/>
        <end position="34"/>
    </location>
</feature>
<comment type="catalytic activity">
    <reaction evidence="10">
        <text>Hydrolyzes the peptide bond -P2-(S-farnesyl or geranylgeranyl)C-P1'-P2'-P3'-COOH where P1' and P2' are amino acids with aliphatic sidechains and P3' is any C-terminal residue.</text>
        <dbReference type="EC" id="3.4.26.1"/>
    </reaction>
</comment>
<keyword evidence="3 15" id="KW-0645">Protease</keyword>
<keyword evidence="8 13" id="KW-0472">Membrane</keyword>
<gene>
    <name evidence="15" type="primary">FACE2</name>
    <name evidence="15" type="ORF">TR157382</name>
</gene>
<feature type="transmembrane region" description="Helical" evidence="13">
    <location>
        <begin position="178"/>
        <end position="198"/>
    </location>
</feature>
<dbReference type="Pfam" id="PF02517">
    <property type="entry name" value="Rce1-like"/>
    <property type="match status" value="1"/>
</dbReference>
<feature type="transmembrane region" description="Helical" evidence="13">
    <location>
        <begin position="89"/>
        <end position="109"/>
    </location>
</feature>
<evidence type="ECO:0000256" key="10">
    <source>
        <dbReference type="ARBA" id="ARBA00047280"/>
    </source>
</evidence>
<evidence type="ECO:0000256" key="12">
    <source>
        <dbReference type="ARBA" id="ARBA00049763"/>
    </source>
</evidence>
<proteinExistence type="inferred from homology"/>
<accession>A0A0X3PXH9</accession>
<reference evidence="15" key="1">
    <citation type="submission" date="2016-01" db="EMBL/GenBank/DDBJ databases">
        <title>Reference transcriptome for the parasite Schistocephalus solidus: insights into the molecular evolution of parasitism.</title>
        <authorList>
            <person name="Hebert F.O."/>
            <person name="Grambauer S."/>
            <person name="Barber I."/>
            <person name="Landry C.R."/>
            <person name="Aubin-Horth N."/>
        </authorList>
    </citation>
    <scope>NUCLEOTIDE SEQUENCE</scope>
</reference>
<dbReference type="GO" id="GO:0004222">
    <property type="term" value="F:metalloendopeptidase activity"/>
    <property type="evidence" value="ECO:0007669"/>
    <property type="project" value="InterPro"/>
</dbReference>
<evidence type="ECO:0000313" key="15">
    <source>
        <dbReference type="EMBL" id="JAP55870.1"/>
    </source>
</evidence>
<evidence type="ECO:0000256" key="5">
    <source>
        <dbReference type="ARBA" id="ARBA00022801"/>
    </source>
</evidence>
<evidence type="ECO:0000256" key="7">
    <source>
        <dbReference type="ARBA" id="ARBA00022989"/>
    </source>
</evidence>
<dbReference type="InterPro" id="IPR039731">
    <property type="entry name" value="Rce1"/>
</dbReference>
<feature type="transmembrane region" description="Helical" evidence="13">
    <location>
        <begin position="46"/>
        <end position="64"/>
    </location>
</feature>
<organism evidence="15">
    <name type="scientific">Schistocephalus solidus</name>
    <name type="common">Tapeworm</name>
    <dbReference type="NCBI Taxonomy" id="70667"/>
    <lineage>
        <taxon>Eukaryota</taxon>
        <taxon>Metazoa</taxon>
        <taxon>Spiralia</taxon>
        <taxon>Lophotrochozoa</taxon>
        <taxon>Platyhelminthes</taxon>
        <taxon>Cestoda</taxon>
        <taxon>Eucestoda</taxon>
        <taxon>Diphyllobothriidea</taxon>
        <taxon>Diphyllobothriidae</taxon>
        <taxon>Schistocephalus</taxon>
    </lineage>
</organism>
<evidence type="ECO:0000256" key="2">
    <source>
        <dbReference type="ARBA" id="ARBA00006897"/>
    </source>
</evidence>
<feature type="domain" description="CAAX prenyl protease 2/Lysostaphin resistance protein A-like" evidence="14">
    <location>
        <begin position="146"/>
        <end position="249"/>
    </location>
</feature>
<evidence type="ECO:0000256" key="6">
    <source>
        <dbReference type="ARBA" id="ARBA00022824"/>
    </source>
</evidence>
<dbReference type="GO" id="GO:0005789">
    <property type="term" value="C:endoplasmic reticulum membrane"/>
    <property type="evidence" value="ECO:0007669"/>
    <property type="project" value="UniProtKB-SubCell"/>
</dbReference>
<dbReference type="PANTHER" id="PTHR13046:SF0">
    <property type="entry name" value="CAAX PRENYL PROTEASE 2"/>
    <property type="match status" value="1"/>
</dbReference>
<evidence type="ECO:0000259" key="14">
    <source>
        <dbReference type="Pfam" id="PF02517"/>
    </source>
</evidence>
<protein>
    <recommendedName>
        <fullName evidence="12">CAAX prenyl protease 2</fullName>
        <ecNumber evidence="11">3.4.26.1</ecNumber>
    </recommendedName>
    <alternativeName>
        <fullName evidence="9">Farnesylated proteins-converting enzyme 2</fullName>
    </alternativeName>
</protein>
<keyword evidence="5" id="KW-0378">Hydrolase</keyword>
<dbReference type="GO" id="GO:0071586">
    <property type="term" value="P:CAAX-box protein processing"/>
    <property type="evidence" value="ECO:0007669"/>
    <property type="project" value="InterPro"/>
</dbReference>
<keyword evidence="7 13" id="KW-1133">Transmembrane helix</keyword>
<sequence length="308" mass="34936">MLLAYSPEFVTHPYFRCASYCILFISTLYLYGGLNRQDIQSVRRRIFSASISCLLILLDTITFVRRPNAKGLSLTLLELSRVHLKLEGLGTALFVPSSVTLLLFMGPLFSEYRARYYYRASGKCSVSKFPHLISDWLRECYYTLDWRWLRTVIVAPCVEELIFRGCILFHLKRELKSCCSLCLASAGFFAVSHFHHVFEKIHAGYSWKSAIKSCTAQVLLTAFFGTYSTFIVLRTGNLLAACMVHAICNQFGLPDLRAEIHLAEMRDGARGKVLYLAILVAGLFGWMLLILPATSPHLFSNNSPFCYT</sequence>
<dbReference type="EC" id="3.4.26.1" evidence="11"/>
<keyword evidence="4 13" id="KW-0812">Transmembrane</keyword>
<comment type="subcellular location">
    <subcellularLocation>
        <location evidence="1">Endoplasmic reticulum membrane</location>
        <topology evidence="1">Multi-pass membrane protein</topology>
    </subcellularLocation>
</comment>
<evidence type="ECO:0000256" key="13">
    <source>
        <dbReference type="SAM" id="Phobius"/>
    </source>
</evidence>
<feature type="transmembrane region" description="Helical" evidence="13">
    <location>
        <begin position="273"/>
        <end position="293"/>
    </location>
</feature>
<evidence type="ECO:0000256" key="3">
    <source>
        <dbReference type="ARBA" id="ARBA00022670"/>
    </source>
</evidence>
<feature type="transmembrane region" description="Helical" evidence="13">
    <location>
        <begin position="210"/>
        <end position="233"/>
    </location>
</feature>
<evidence type="ECO:0000256" key="11">
    <source>
        <dbReference type="ARBA" id="ARBA00049729"/>
    </source>
</evidence>
<dbReference type="AlphaFoldDB" id="A0A0X3PXH9"/>
<dbReference type="PANTHER" id="PTHR13046">
    <property type="entry name" value="PROTEASE U48 CAAX PRENYL PROTEASE RCE1"/>
    <property type="match status" value="1"/>
</dbReference>
<evidence type="ECO:0000256" key="9">
    <source>
        <dbReference type="ARBA" id="ARBA00032607"/>
    </source>
</evidence>
<comment type="similarity">
    <text evidence="2">Belongs to the peptidase U48 family.</text>
</comment>
<dbReference type="EMBL" id="GEEE01007355">
    <property type="protein sequence ID" value="JAP55870.1"/>
    <property type="molecule type" value="Transcribed_RNA"/>
</dbReference>
<evidence type="ECO:0000256" key="8">
    <source>
        <dbReference type="ARBA" id="ARBA00023136"/>
    </source>
</evidence>
<evidence type="ECO:0000256" key="1">
    <source>
        <dbReference type="ARBA" id="ARBA00004477"/>
    </source>
</evidence>
<evidence type="ECO:0000256" key="4">
    <source>
        <dbReference type="ARBA" id="ARBA00022692"/>
    </source>
</evidence>
<keyword evidence="6" id="KW-0256">Endoplasmic reticulum</keyword>